<proteinExistence type="predicted"/>
<sequence>MKVVLVLLDGLNYATADRCLGHLKALCRKGLGQSYIVRSELPALSRPLYECVLTGVTPVDSGVVNNRVVRLSYEKSIFHYATAAGLKTAAAAYHWVSELYNRAPFVAPRDRHTDDESLPIQHGHFYYADQYPDSHLFADGESLRLRHNPDFLFIHSMNIDDAGHVYGQDTRQYRDSARAVDNIMSDYIATWLAEGYQVIITADHGMDDDGNHCGDSDVETLVPFFVFGSGFSLDSQATIKQTEICGTVCQLLGVAHDKPFSSTLLKG</sequence>
<dbReference type="PANTHER" id="PTHR10151">
    <property type="entry name" value="ECTONUCLEOTIDE PYROPHOSPHATASE/PHOSPHODIESTERASE"/>
    <property type="match status" value="1"/>
</dbReference>
<accession>A0A7Y4L7W5</accession>
<reference evidence="1 2" key="1">
    <citation type="submission" date="2020-05" db="EMBL/GenBank/DDBJ databases">
        <authorList>
            <person name="Niu N."/>
        </authorList>
    </citation>
    <scope>NUCLEOTIDE SEQUENCE [LARGE SCALE GENOMIC DNA]</scope>
    <source>
        <strain evidence="1 2">LMG10982</strain>
    </source>
</reference>
<dbReference type="InterPro" id="IPR002591">
    <property type="entry name" value="Phosphodiest/P_Trfase"/>
</dbReference>
<dbReference type="AlphaFoldDB" id="A0A7Y4L7W5"/>
<dbReference type="Proteomes" id="UP000541421">
    <property type="component" value="Unassembled WGS sequence"/>
</dbReference>
<dbReference type="EMBL" id="JABGBO010000001">
    <property type="protein sequence ID" value="NOL48625.1"/>
    <property type="molecule type" value="Genomic_DNA"/>
</dbReference>
<protein>
    <submittedName>
        <fullName evidence="1">Alkaline phosphatase family protein</fullName>
    </submittedName>
</protein>
<dbReference type="Pfam" id="PF01663">
    <property type="entry name" value="Phosphodiest"/>
    <property type="match status" value="1"/>
</dbReference>
<dbReference type="PANTHER" id="PTHR10151:SF120">
    <property type="entry name" value="BIS(5'-ADENOSYL)-TRIPHOSPHATASE"/>
    <property type="match status" value="1"/>
</dbReference>
<keyword evidence="2" id="KW-1185">Reference proteome</keyword>
<dbReference type="GO" id="GO:0016787">
    <property type="term" value="F:hydrolase activity"/>
    <property type="evidence" value="ECO:0007669"/>
    <property type="project" value="UniProtKB-ARBA"/>
</dbReference>
<evidence type="ECO:0000313" key="2">
    <source>
        <dbReference type="Proteomes" id="UP000541421"/>
    </source>
</evidence>
<comment type="caution">
    <text evidence="1">The sequence shown here is derived from an EMBL/GenBank/DDBJ whole genome shotgun (WGS) entry which is preliminary data.</text>
</comment>
<dbReference type="RefSeq" id="WP_171587615.1">
    <property type="nucleotide sequence ID" value="NZ_JABGBO010000001.1"/>
</dbReference>
<name>A0A7Y4L7W5_9BURK</name>
<evidence type="ECO:0000313" key="1">
    <source>
        <dbReference type="EMBL" id="NOL48625.1"/>
    </source>
</evidence>
<gene>
    <name evidence="1" type="ORF">HKX40_00530</name>
</gene>
<dbReference type="SUPFAM" id="SSF53649">
    <property type="entry name" value="Alkaline phosphatase-like"/>
    <property type="match status" value="1"/>
</dbReference>
<organism evidence="1 2">
    <name type="scientific">Pelistega europaea</name>
    <dbReference type="NCBI Taxonomy" id="106147"/>
    <lineage>
        <taxon>Bacteria</taxon>
        <taxon>Pseudomonadati</taxon>
        <taxon>Pseudomonadota</taxon>
        <taxon>Betaproteobacteria</taxon>
        <taxon>Burkholderiales</taxon>
        <taxon>Alcaligenaceae</taxon>
        <taxon>Pelistega</taxon>
    </lineage>
</organism>
<dbReference type="Gene3D" id="3.40.720.10">
    <property type="entry name" value="Alkaline Phosphatase, subunit A"/>
    <property type="match status" value="1"/>
</dbReference>
<dbReference type="InterPro" id="IPR017850">
    <property type="entry name" value="Alkaline_phosphatase_core_sf"/>
</dbReference>